<gene>
    <name evidence="2" type="ORF">Slin15195_G128580</name>
</gene>
<sequence>MDPIYLQARNKHKLPKLQQQDQTQRSPKKLDQSDLTPFQKELAMNPYARALATPIRLCALSRARLPSHFLLPFGLFVPAAQETDSTKAPHTTKSGSSSGKPFYKLLTPQTGFHPKGMISQASYVQATYSAVKALGEKRGKMGRYVKLANQKAREEYAKLTKRPGEGGVNPSKEWEWDVNMAEVVLEVKRKDVVEGLSKVGKLGLLKTVDEVDVGQVAAVLRCKASEGALSGGGRTSAEYDLHMLCGELHVRQLSKNTGTREGPMVILKDMKSVDALMALERLRNYAEG</sequence>
<reference evidence="2" key="1">
    <citation type="submission" date="2022-06" db="EMBL/GenBank/DDBJ databases">
        <title>Complete genome sequences of two strains of the flax pathogen Septoria linicola.</title>
        <authorList>
            <person name="Lapalu N."/>
            <person name="Simon A."/>
            <person name="Demenou B."/>
            <person name="Paumier D."/>
            <person name="Guillot M.-P."/>
            <person name="Gout L."/>
            <person name="Valade R."/>
        </authorList>
    </citation>
    <scope>NUCLEOTIDE SEQUENCE</scope>
    <source>
        <strain evidence="2">SE15195</strain>
    </source>
</reference>
<evidence type="ECO:0000256" key="1">
    <source>
        <dbReference type="SAM" id="MobiDB-lite"/>
    </source>
</evidence>
<evidence type="ECO:0000313" key="3">
    <source>
        <dbReference type="Proteomes" id="UP001056384"/>
    </source>
</evidence>
<feature type="region of interest" description="Disordered" evidence="1">
    <location>
        <begin position="8"/>
        <end position="34"/>
    </location>
</feature>
<name>A0A9Q9B239_9PEZI</name>
<dbReference type="Proteomes" id="UP001056384">
    <property type="component" value="Chromosome 12"/>
</dbReference>
<evidence type="ECO:0000313" key="2">
    <source>
        <dbReference type="EMBL" id="USW59539.1"/>
    </source>
</evidence>
<proteinExistence type="predicted"/>
<accession>A0A9Q9B239</accession>
<dbReference type="AlphaFoldDB" id="A0A9Q9B239"/>
<protein>
    <submittedName>
        <fullName evidence="2">Uncharacterized protein</fullName>
    </submittedName>
</protein>
<keyword evidence="3" id="KW-1185">Reference proteome</keyword>
<dbReference type="EMBL" id="CP099429">
    <property type="protein sequence ID" value="USW59539.1"/>
    <property type="molecule type" value="Genomic_DNA"/>
</dbReference>
<organism evidence="2 3">
    <name type="scientific">Septoria linicola</name>
    <dbReference type="NCBI Taxonomy" id="215465"/>
    <lineage>
        <taxon>Eukaryota</taxon>
        <taxon>Fungi</taxon>
        <taxon>Dikarya</taxon>
        <taxon>Ascomycota</taxon>
        <taxon>Pezizomycotina</taxon>
        <taxon>Dothideomycetes</taxon>
        <taxon>Dothideomycetidae</taxon>
        <taxon>Mycosphaerellales</taxon>
        <taxon>Mycosphaerellaceae</taxon>
        <taxon>Septoria</taxon>
    </lineage>
</organism>